<dbReference type="RefSeq" id="WP_230497291.1">
    <property type="nucleotide sequence ID" value="NZ_CAKJTG010000015.1"/>
</dbReference>
<sequence length="51" mass="5642">MIYSCEDHVELALDVAVDESGSFPELNKVENKLSTTCEYCQKEAVYIVGNG</sequence>
<protein>
    <recommendedName>
        <fullName evidence="3">CxxH/CxxC protein</fullName>
    </recommendedName>
</protein>
<evidence type="ECO:0008006" key="3">
    <source>
        <dbReference type="Google" id="ProtNLM"/>
    </source>
</evidence>
<dbReference type="Proteomes" id="UP000789845">
    <property type="component" value="Unassembled WGS sequence"/>
</dbReference>
<comment type="caution">
    <text evidence="1">The sequence shown here is derived from an EMBL/GenBank/DDBJ whole genome shotgun (WGS) entry which is preliminary data.</text>
</comment>
<dbReference type="AlphaFoldDB" id="A0A9C7GBD5"/>
<evidence type="ECO:0000313" key="1">
    <source>
        <dbReference type="EMBL" id="CAG9609052.1"/>
    </source>
</evidence>
<accession>A0A9C7GBD5</accession>
<keyword evidence="2" id="KW-1185">Reference proteome</keyword>
<reference evidence="1" key="1">
    <citation type="submission" date="2021-10" db="EMBL/GenBank/DDBJ databases">
        <authorList>
            <person name="Criscuolo A."/>
        </authorList>
    </citation>
    <scope>NUCLEOTIDE SEQUENCE</scope>
    <source>
        <strain evidence="1">CIP111885</strain>
    </source>
</reference>
<proteinExistence type="predicted"/>
<dbReference type="NCBIfam" id="TIGR04129">
    <property type="entry name" value="CxxH_BA5709"/>
    <property type="match status" value="1"/>
</dbReference>
<organism evidence="1 2">
    <name type="scientific">Pseudoneobacillus rhizosphaerae</name>
    <dbReference type="NCBI Taxonomy" id="2880968"/>
    <lineage>
        <taxon>Bacteria</taxon>
        <taxon>Bacillati</taxon>
        <taxon>Bacillota</taxon>
        <taxon>Bacilli</taxon>
        <taxon>Bacillales</taxon>
        <taxon>Bacillaceae</taxon>
        <taxon>Pseudoneobacillus</taxon>
    </lineage>
</organism>
<gene>
    <name evidence="1" type="ORF">NEOCIP111885_02771</name>
</gene>
<name>A0A9C7GBD5_9BACI</name>
<dbReference type="EMBL" id="CAKJTG010000015">
    <property type="protein sequence ID" value="CAG9609052.1"/>
    <property type="molecule type" value="Genomic_DNA"/>
</dbReference>
<dbReference type="InterPro" id="IPR025626">
    <property type="entry name" value="YyzF"/>
</dbReference>
<dbReference type="Pfam" id="PF14116">
    <property type="entry name" value="YyzF"/>
    <property type="match status" value="1"/>
</dbReference>
<evidence type="ECO:0000313" key="2">
    <source>
        <dbReference type="Proteomes" id="UP000789845"/>
    </source>
</evidence>